<evidence type="ECO:0000259" key="8">
    <source>
        <dbReference type="Pfam" id="PF00728"/>
    </source>
</evidence>
<dbReference type="GO" id="GO:0005886">
    <property type="term" value="C:plasma membrane"/>
    <property type="evidence" value="ECO:0007669"/>
    <property type="project" value="TreeGrafter"/>
</dbReference>
<dbReference type="EMBL" id="CAJVCH010037640">
    <property type="protein sequence ID" value="CAG7716316.1"/>
    <property type="molecule type" value="Genomic_DNA"/>
</dbReference>
<evidence type="ECO:0000256" key="5">
    <source>
        <dbReference type="ARBA" id="ARBA00023180"/>
    </source>
</evidence>
<dbReference type="Proteomes" id="UP000708208">
    <property type="component" value="Unassembled WGS sequence"/>
</dbReference>
<dbReference type="PIRSF" id="PIRSF001093">
    <property type="entry name" value="B-hxosamndse_ab_euk"/>
    <property type="match status" value="1"/>
</dbReference>
<dbReference type="GO" id="GO:0030203">
    <property type="term" value="P:glycosaminoglycan metabolic process"/>
    <property type="evidence" value="ECO:0007669"/>
    <property type="project" value="TreeGrafter"/>
</dbReference>
<keyword evidence="4 7" id="KW-0378">Hydrolase</keyword>
<evidence type="ECO:0000259" key="9">
    <source>
        <dbReference type="Pfam" id="PF14845"/>
    </source>
</evidence>
<evidence type="ECO:0000256" key="3">
    <source>
        <dbReference type="ARBA" id="ARBA00022729"/>
    </source>
</evidence>
<feature type="domain" description="Glycoside hydrolase family 20 catalytic" evidence="8">
    <location>
        <begin position="251"/>
        <end position="621"/>
    </location>
</feature>
<evidence type="ECO:0000256" key="4">
    <source>
        <dbReference type="ARBA" id="ARBA00022801"/>
    </source>
</evidence>
<evidence type="ECO:0000256" key="2">
    <source>
        <dbReference type="ARBA" id="ARBA00006285"/>
    </source>
</evidence>
<dbReference type="FunFam" id="3.20.20.80:FF:000063">
    <property type="entry name" value="Beta-hexosaminidase"/>
    <property type="match status" value="1"/>
</dbReference>
<dbReference type="PANTHER" id="PTHR22600">
    <property type="entry name" value="BETA-HEXOSAMINIDASE"/>
    <property type="match status" value="1"/>
</dbReference>
<protein>
    <recommendedName>
        <fullName evidence="7">Beta-hexosaminidase</fullName>
        <ecNumber evidence="7">3.2.1.52</ecNumber>
    </recommendedName>
</protein>
<dbReference type="EC" id="3.2.1.52" evidence="7"/>
<comment type="caution">
    <text evidence="10">The sequence shown here is derived from an EMBL/GenBank/DDBJ whole genome shotgun (WGS) entry which is preliminary data.</text>
</comment>
<proteinExistence type="inferred from homology"/>
<dbReference type="OrthoDB" id="428480at2759"/>
<name>A0A8J2J9F9_9HEXA</name>
<keyword evidence="6 7" id="KW-0326">Glycosidase</keyword>
<accession>A0A8J2J9F9</accession>
<sequence length="666" mass="75115">MPASFNLQVAHHLTVLIRMARSINVVTVLALGLVAVLPCILSQELFYQLPTPYSYSCLNDTCSRDKNPEDSPSTQSLSKCRLLCGEYRSIWPRPTGTVDLADELVSFKPQRLFINWAHPPSAKIRDMLQQAAKTFQTELLKMHPNYDQNSQAGKQPNPFVKKYTGDIERTTVMVSLKIDTAEDRLTLTTNESYALGLNTSENGVVEVKIHAPTFFGARNALETLSQLINYEDTCDCLIMVRHGYVEDEPAFPYRGLMIDSGHNYLSPKAIKKVIDAMAYNKLNTLHWHITDSHSFPFYSRRAPKMALYGAYSPNKIYYPTVVREIVDYANERGIRVVPEIGGPSRAGNGWQWGEREGKGDLVVCLNKEPWKEFCNEPPCGQLNPLNNETYQILGRVYRDALESFSGTDFFHMGADDVNYACWNSSDAMNDVLKATAQIANDVTFQRLWMEYQSRALQTLYDGTPEGTEKPVPIIWDSKLTSLRDSEVVLDPDTYVIQIKSPAREPNLAKIINRGYKLIFSNADAWSLDCGFNSGLNPPLGLTPAQQAPVLPPCGGDFKTWKTIYDNDPMNIAATHHNNETAAFTQVIGGAGTMWTTETDDMTLETKLWPRAAALAERLWTNPTQSWREAAPRLDAHRDRLVQRGVRAEAIRPEWCFHNRVECELLL</sequence>
<comment type="similarity">
    <text evidence="2 7">Belongs to the glycosyl hydrolase 20 family.</text>
</comment>
<keyword evidence="5" id="KW-0325">Glycoprotein</keyword>
<organism evidence="10 11">
    <name type="scientific">Allacma fusca</name>
    <dbReference type="NCBI Taxonomy" id="39272"/>
    <lineage>
        <taxon>Eukaryota</taxon>
        <taxon>Metazoa</taxon>
        <taxon>Ecdysozoa</taxon>
        <taxon>Arthropoda</taxon>
        <taxon>Hexapoda</taxon>
        <taxon>Collembola</taxon>
        <taxon>Symphypleona</taxon>
        <taxon>Sminthuridae</taxon>
        <taxon>Allacma</taxon>
    </lineage>
</organism>
<dbReference type="InterPro" id="IPR015883">
    <property type="entry name" value="Glyco_hydro_20_cat"/>
</dbReference>
<dbReference type="PANTHER" id="PTHR22600:SF26">
    <property type="entry name" value="BETA-N-ACETYLHEXOSAMINIDASE"/>
    <property type="match status" value="1"/>
</dbReference>
<gene>
    <name evidence="10" type="ORF">AFUS01_LOCUS5831</name>
</gene>
<keyword evidence="3" id="KW-0732">Signal</keyword>
<evidence type="ECO:0000313" key="10">
    <source>
        <dbReference type="EMBL" id="CAG7716316.1"/>
    </source>
</evidence>
<evidence type="ECO:0000256" key="6">
    <source>
        <dbReference type="ARBA" id="ARBA00023295"/>
    </source>
</evidence>
<dbReference type="Pfam" id="PF00728">
    <property type="entry name" value="Glyco_hydro_20"/>
    <property type="match status" value="1"/>
</dbReference>
<feature type="domain" description="Beta-hexosaminidase eukaryotic type N-terminal" evidence="9">
    <location>
        <begin position="90"/>
        <end position="227"/>
    </location>
</feature>
<evidence type="ECO:0000256" key="1">
    <source>
        <dbReference type="ARBA" id="ARBA00001231"/>
    </source>
</evidence>
<evidence type="ECO:0000313" key="11">
    <source>
        <dbReference type="Proteomes" id="UP000708208"/>
    </source>
</evidence>
<dbReference type="GO" id="GO:0005975">
    <property type="term" value="P:carbohydrate metabolic process"/>
    <property type="evidence" value="ECO:0007669"/>
    <property type="project" value="InterPro"/>
</dbReference>
<evidence type="ECO:0000256" key="7">
    <source>
        <dbReference type="PIRNR" id="PIRNR001093"/>
    </source>
</evidence>
<keyword evidence="11" id="KW-1185">Reference proteome</keyword>
<dbReference type="InterPro" id="IPR025705">
    <property type="entry name" value="Beta_hexosaminidase_sua/sub"/>
</dbReference>
<dbReference type="Pfam" id="PF14845">
    <property type="entry name" value="Glycohydro_20b2"/>
    <property type="match status" value="1"/>
</dbReference>
<comment type="catalytic activity">
    <reaction evidence="1 7">
        <text>Hydrolysis of terminal non-reducing N-acetyl-D-hexosamine residues in N-acetyl-beta-D-hexosaminides.</text>
        <dbReference type="EC" id="3.2.1.52"/>
    </reaction>
</comment>
<dbReference type="GO" id="GO:0016231">
    <property type="term" value="F:beta-N-acetylglucosaminidase activity"/>
    <property type="evidence" value="ECO:0007669"/>
    <property type="project" value="TreeGrafter"/>
</dbReference>
<dbReference type="AlphaFoldDB" id="A0A8J2J9F9"/>
<dbReference type="InterPro" id="IPR029019">
    <property type="entry name" value="HEX_eukaryotic_N"/>
</dbReference>
<reference evidence="10" key="1">
    <citation type="submission" date="2021-06" db="EMBL/GenBank/DDBJ databases">
        <authorList>
            <person name="Hodson N. C."/>
            <person name="Mongue J. A."/>
            <person name="Jaron S. K."/>
        </authorList>
    </citation>
    <scope>NUCLEOTIDE SEQUENCE</scope>
</reference>